<evidence type="ECO:0000313" key="2">
    <source>
        <dbReference type="Proteomes" id="UP000238164"/>
    </source>
</evidence>
<keyword evidence="2" id="KW-1185">Reference proteome</keyword>
<name>A0A2N9JDY1_9ACTN</name>
<reference evidence="1 2" key="1">
    <citation type="submission" date="2018-02" db="EMBL/GenBank/DDBJ databases">
        <authorList>
            <person name="Cohen D.B."/>
            <person name="Kent A.D."/>
        </authorList>
    </citation>
    <scope>NUCLEOTIDE SEQUENCE [LARGE SCALE GENOMIC DNA]</scope>
    <source>
        <strain evidence="1">1</strain>
    </source>
</reference>
<dbReference type="KEGG" id="mgg:MPLG2_0703"/>
<protein>
    <submittedName>
        <fullName evidence="1">Uncharacterized protein</fullName>
    </submittedName>
</protein>
<proteinExistence type="predicted"/>
<accession>A0A2N9JDY1</accession>
<dbReference type="EMBL" id="LT985188">
    <property type="protein sequence ID" value="SPD85739.1"/>
    <property type="molecule type" value="Genomic_DNA"/>
</dbReference>
<organism evidence="1 2">
    <name type="scientific">Micropruina glycogenica</name>
    <dbReference type="NCBI Taxonomy" id="75385"/>
    <lineage>
        <taxon>Bacteria</taxon>
        <taxon>Bacillati</taxon>
        <taxon>Actinomycetota</taxon>
        <taxon>Actinomycetes</taxon>
        <taxon>Propionibacteriales</taxon>
        <taxon>Nocardioidaceae</taxon>
        <taxon>Micropruina</taxon>
    </lineage>
</organism>
<dbReference type="Proteomes" id="UP000238164">
    <property type="component" value="Chromosome 1"/>
</dbReference>
<dbReference type="AlphaFoldDB" id="A0A2N9JDY1"/>
<sequence>MDGSLIRITESSPFRPKGRFSIWPKGRFSIWPKARFSETKLEPSPFRLRSRQARPTSG</sequence>
<evidence type="ECO:0000313" key="1">
    <source>
        <dbReference type="EMBL" id="SPD85739.1"/>
    </source>
</evidence>
<gene>
    <name evidence="1" type="ORF">MPLG2_0703</name>
</gene>